<gene>
    <name evidence="2" type="primary">8229716</name>
    <name evidence="1" type="ORF">Phum_PHUM293950</name>
</gene>
<dbReference type="KEGG" id="phu:Phum_PHUM293950"/>
<dbReference type="HOGENOM" id="CLU_2592631_0_0_1"/>
<evidence type="ECO:0000313" key="1">
    <source>
        <dbReference type="EMBL" id="EEB14345.1"/>
    </source>
</evidence>
<reference evidence="1" key="2">
    <citation type="submission" date="2007-04" db="EMBL/GenBank/DDBJ databases">
        <title>The genome of the human body louse.</title>
        <authorList>
            <consortium name="The Human Body Louse Genome Consortium"/>
            <person name="Kirkness E."/>
            <person name="Walenz B."/>
            <person name="Hass B."/>
            <person name="Bruggner R."/>
            <person name="Strausberg R."/>
        </authorList>
    </citation>
    <scope>NUCLEOTIDE SEQUENCE</scope>
    <source>
        <strain evidence="1">USDA</strain>
    </source>
</reference>
<dbReference type="VEuPathDB" id="VectorBase:PHUM293950"/>
<evidence type="ECO:0000313" key="2">
    <source>
        <dbReference type="EnsemblMetazoa" id="PHUM293950-PA"/>
    </source>
</evidence>
<dbReference type="CTD" id="8229716"/>
<dbReference type="InParanoid" id="E0VLT9"/>
<keyword evidence="3" id="KW-1185">Reference proteome</keyword>
<reference evidence="1" key="1">
    <citation type="submission" date="2007-04" db="EMBL/GenBank/DDBJ databases">
        <title>Annotation of Pediculus humanus corporis strain USDA.</title>
        <authorList>
            <person name="Kirkness E."/>
            <person name="Hannick L."/>
            <person name="Hass B."/>
            <person name="Bruggner R."/>
            <person name="Lawson D."/>
            <person name="Bidwell S."/>
            <person name="Joardar V."/>
            <person name="Caler E."/>
            <person name="Walenz B."/>
            <person name="Inman J."/>
            <person name="Schobel S."/>
            <person name="Galinsky K."/>
            <person name="Amedeo P."/>
            <person name="Strausberg R."/>
        </authorList>
    </citation>
    <scope>NUCLEOTIDE SEQUENCE</scope>
    <source>
        <strain evidence="1">USDA</strain>
    </source>
</reference>
<dbReference type="EMBL" id="AAZO01003405">
    <property type="status" value="NOT_ANNOTATED_CDS"/>
    <property type="molecule type" value="Genomic_DNA"/>
</dbReference>
<dbReference type="Proteomes" id="UP000009046">
    <property type="component" value="Unassembled WGS sequence"/>
</dbReference>
<sequence length="80" mass="8900">MVDLTTNSKKKVAAVLRSNLFETSNNFETSRSSTNLYSEGQQYPVVTGVSVQELVSSRVKFAIVKSNLGVYNIKRVEKRG</sequence>
<dbReference type="GeneID" id="8229716"/>
<name>E0VLT9_PEDHC</name>
<evidence type="ECO:0000313" key="3">
    <source>
        <dbReference type="Proteomes" id="UP000009046"/>
    </source>
</evidence>
<dbReference type="EMBL" id="DS235281">
    <property type="protein sequence ID" value="EEB14345.1"/>
    <property type="molecule type" value="Genomic_DNA"/>
</dbReference>
<proteinExistence type="predicted"/>
<protein>
    <submittedName>
        <fullName evidence="1 2">Uncharacterized protein</fullName>
    </submittedName>
</protein>
<dbReference type="AlphaFoldDB" id="E0VLT9"/>
<dbReference type="RefSeq" id="XP_002427083.1">
    <property type="nucleotide sequence ID" value="XM_002427038.1"/>
</dbReference>
<reference evidence="2" key="3">
    <citation type="submission" date="2021-02" db="UniProtKB">
        <authorList>
            <consortium name="EnsemblMetazoa"/>
        </authorList>
    </citation>
    <scope>IDENTIFICATION</scope>
    <source>
        <strain evidence="2">USDA</strain>
    </source>
</reference>
<accession>E0VLT9</accession>
<organism>
    <name type="scientific">Pediculus humanus subsp. corporis</name>
    <name type="common">Body louse</name>
    <dbReference type="NCBI Taxonomy" id="121224"/>
    <lineage>
        <taxon>Eukaryota</taxon>
        <taxon>Metazoa</taxon>
        <taxon>Ecdysozoa</taxon>
        <taxon>Arthropoda</taxon>
        <taxon>Hexapoda</taxon>
        <taxon>Insecta</taxon>
        <taxon>Pterygota</taxon>
        <taxon>Neoptera</taxon>
        <taxon>Paraneoptera</taxon>
        <taxon>Psocodea</taxon>
        <taxon>Troctomorpha</taxon>
        <taxon>Phthiraptera</taxon>
        <taxon>Anoplura</taxon>
        <taxon>Pediculidae</taxon>
        <taxon>Pediculus</taxon>
    </lineage>
</organism>
<dbReference type="EnsemblMetazoa" id="PHUM293950-RA">
    <property type="protein sequence ID" value="PHUM293950-PA"/>
    <property type="gene ID" value="PHUM293950"/>
</dbReference>